<dbReference type="SUPFAM" id="SSF52540">
    <property type="entry name" value="P-loop containing nucleoside triphosphate hydrolases"/>
    <property type="match status" value="1"/>
</dbReference>
<dbReference type="PANTHER" id="PTHR19879:SF9">
    <property type="entry name" value="TRANSCRIPTION INITIATION FACTOR TFIID SUBUNIT 5"/>
    <property type="match status" value="1"/>
</dbReference>
<organism evidence="3 4">
    <name type="scientific">Streptomyces lucensis JCM 4490</name>
    <dbReference type="NCBI Taxonomy" id="1306176"/>
    <lineage>
        <taxon>Bacteria</taxon>
        <taxon>Bacillati</taxon>
        <taxon>Actinomycetota</taxon>
        <taxon>Actinomycetes</taxon>
        <taxon>Kitasatosporales</taxon>
        <taxon>Streptomycetaceae</taxon>
        <taxon>Streptomyces</taxon>
    </lineage>
</organism>
<dbReference type="Pfam" id="PF20703">
    <property type="entry name" value="nSTAND1"/>
    <property type="match status" value="1"/>
</dbReference>
<dbReference type="Gene3D" id="3.40.50.300">
    <property type="entry name" value="P-loop containing nucleotide triphosphate hydrolases"/>
    <property type="match status" value="1"/>
</dbReference>
<reference evidence="3" key="1">
    <citation type="journal article" date="2014" name="Int. J. Syst. Evol. Microbiol.">
        <title>Complete genome sequence of Corynebacterium casei LMG S-19264T (=DSM 44701T), isolated from a smear-ripened cheese.</title>
        <authorList>
            <consortium name="US DOE Joint Genome Institute (JGI-PGF)"/>
            <person name="Walter F."/>
            <person name="Albersmeier A."/>
            <person name="Kalinowski J."/>
            <person name="Ruckert C."/>
        </authorList>
    </citation>
    <scope>NUCLEOTIDE SEQUENCE</scope>
    <source>
        <strain evidence="3">JCM 4490</strain>
    </source>
</reference>
<dbReference type="RefSeq" id="WP_190016693.1">
    <property type="nucleotide sequence ID" value="NZ_BMUE01000008.1"/>
</dbReference>
<dbReference type="InterPro" id="IPR011041">
    <property type="entry name" value="Quinoprot_gluc/sorb_DH_b-prop"/>
</dbReference>
<dbReference type="InterPro" id="IPR011047">
    <property type="entry name" value="Quinoprotein_ADH-like_sf"/>
</dbReference>
<comment type="caution">
    <text evidence="3">The sequence shown here is derived from an EMBL/GenBank/DDBJ whole genome shotgun (WGS) entry which is preliminary data.</text>
</comment>
<sequence length="1442" mass="154854">MAPTERRPPAAPSEGTEFEQGLARLFDERGHLLGAGFLLTRDLVCTCAHVVAEDDGPDAGRPTEPLQVDFPLVPGAPLERVKTLVVAWCPAEDIAFLRLGHPVTGTAPLPLADPGAPLYGREARLYGFPEITDTGVNAHGILRGGQGAGLLQLDAGHGSVAIGPGFSGSPVWDAGARRVVGMLATRGRDSLGGTAYLIPASRLAARAPDTAEDPGPFKGLLRFEEGDAHLFLGRAAETDALSRAVRDQPLTLLTGQSGTGKSSLLHAGLLPRLRAARAVVVVRTPHEADEPATALGEALLALWRAAVPGNDTGSRLTAVREGLTGDEVALAHLREELRAGFDDRLGVLVLDQFEEYAAAAPSAARQVVTWWQQLTAGSTPGRGLRAVLSARHATLDVLSAALPARHRTRVVVPLDPLTDEALSEVISARLAPIPGAGLQDGLEDLLLRDARDAQSVRGESNTLPLLEFTLAELWRRRSGGLLTLVAYQELGGLSGALAQHAQRTLDTAVAEGVTDEQTARRLFQRLARPDGLGRFLPDSVPVGELDPDQRRLARRMAQQKLLAWTPPQPGESLGESLRMAHEALLREWEWLRTCLREGAEFRAWQSEVAALSATWEAEGRRPFTSVPSRLLAAAAKWEAERDRDITPSQRAYLRAGRRHVRRGTYGLRGFAAVVTVLTLMAAWLAWDANQKRDTIEAQLRTAASEQLAELARERSATDFGLSVQMAMGAWATSATDKAHSQLFRQYLRMRDVERVHAGLWTGDVHHVTAASQTDVVVVTTEPAQGRRTVSVVTGAASDHPGVRRLEGVPTQDSSDTVSDDGRWYAMASADGSVRLWEIGKSPEPRVLTGARPDPGRGLNPPLDFSDDSSRLLRLHVQFKKRRAGGFAQHAALGVWNVASGHLVPGTERVTKSRMIAGRELNGAAFADGRDHVTLQWARVVSDEVLSSAGVFSLRDGREQRRLATDIEADDDFMARGKVLSLHTTGDGPDARYLNVDGSSAGRVTPQFFDGLDATTYYRTRFRPAEAAGDGPEYGVLSAVGVVRNDTWTAVVPADGTSDQDARAVIWPGTSSGRPLAVAAVGDALVRLRLSRDIEPLPFEETAAEHTVALDPHHGRFATLYDGRLHLSRVGNPTRSVALPGTTVNRAWTPHWVSSKEGERVAVADGNSLTLLLFAADDLGSRTEVDLARHLRGAARKSRIKSVAQLGNGELAVLLASHDILRVDPASGAVVAAPLHVGLPESDVPGQLVPRPGHPDEALILSGSGRLLSRLTIWDLVKDGRVIGWTSPTGVEEVLEDGVPTVAFSPDGSVVALSHHDRKLRFYDAATGRRVGGVIAFPSAAHVLAFIGDRVFASLTLDEGIRLHDVSSGKALGQGPVTVGPYNFSAVVSGSRLRLTTRGQLQTLDLDPDTWWRHLCQVADRPYTAAERRLLPVGARTGRPCTA</sequence>
<gene>
    <name evidence="3" type="ORF">GCM10010503_40550</name>
</gene>
<dbReference type="SUPFAM" id="SSF50494">
    <property type="entry name" value="Trypsin-like serine proteases"/>
    <property type="match status" value="1"/>
</dbReference>
<dbReference type="InterPro" id="IPR009003">
    <property type="entry name" value="Peptidase_S1_PA"/>
</dbReference>
<keyword evidence="4" id="KW-1185">Reference proteome</keyword>
<dbReference type="PANTHER" id="PTHR19879">
    <property type="entry name" value="TRANSCRIPTION INITIATION FACTOR TFIID"/>
    <property type="match status" value="1"/>
</dbReference>
<dbReference type="Pfam" id="PF13365">
    <property type="entry name" value="Trypsin_2"/>
    <property type="match status" value="1"/>
</dbReference>
<name>A0A918MSC8_9ACTN</name>
<dbReference type="SUPFAM" id="SSF50998">
    <property type="entry name" value="Quinoprotein alcohol dehydrogenase-like"/>
    <property type="match status" value="1"/>
</dbReference>
<dbReference type="InterPro" id="IPR049052">
    <property type="entry name" value="nSTAND1"/>
</dbReference>
<dbReference type="Gene3D" id="2.130.10.10">
    <property type="entry name" value="YVTN repeat-like/Quinoprotein amine dehydrogenase"/>
    <property type="match status" value="1"/>
</dbReference>
<evidence type="ECO:0000259" key="2">
    <source>
        <dbReference type="Pfam" id="PF20703"/>
    </source>
</evidence>
<dbReference type="InterPro" id="IPR015943">
    <property type="entry name" value="WD40/YVTN_repeat-like_dom_sf"/>
</dbReference>
<dbReference type="EMBL" id="BMUE01000008">
    <property type="protein sequence ID" value="GGW59256.1"/>
    <property type="molecule type" value="Genomic_DNA"/>
</dbReference>
<dbReference type="SUPFAM" id="SSF50952">
    <property type="entry name" value="Soluble quinoprotein glucose dehydrogenase"/>
    <property type="match status" value="1"/>
</dbReference>
<evidence type="ECO:0000313" key="4">
    <source>
        <dbReference type="Proteomes" id="UP000620224"/>
    </source>
</evidence>
<accession>A0A918MSC8</accession>
<evidence type="ECO:0000313" key="3">
    <source>
        <dbReference type="EMBL" id="GGW59256.1"/>
    </source>
</evidence>
<reference evidence="3" key="2">
    <citation type="submission" date="2020-09" db="EMBL/GenBank/DDBJ databases">
        <authorList>
            <person name="Sun Q."/>
            <person name="Ohkuma M."/>
        </authorList>
    </citation>
    <scope>NUCLEOTIDE SEQUENCE</scope>
    <source>
        <strain evidence="3">JCM 4490</strain>
    </source>
</reference>
<evidence type="ECO:0000256" key="1">
    <source>
        <dbReference type="SAM" id="MobiDB-lite"/>
    </source>
</evidence>
<proteinExistence type="predicted"/>
<protein>
    <recommendedName>
        <fullName evidence="2">Novel STAND NTPase 1 domain-containing protein</fullName>
    </recommendedName>
</protein>
<dbReference type="Proteomes" id="UP000620224">
    <property type="component" value="Unassembled WGS sequence"/>
</dbReference>
<dbReference type="Gene3D" id="2.40.10.120">
    <property type="match status" value="1"/>
</dbReference>
<dbReference type="InterPro" id="IPR027417">
    <property type="entry name" value="P-loop_NTPase"/>
</dbReference>
<feature type="region of interest" description="Disordered" evidence="1">
    <location>
        <begin position="844"/>
        <end position="864"/>
    </location>
</feature>
<feature type="domain" description="Novel STAND NTPase 1" evidence="2">
    <location>
        <begin position="216"/>
        <end position="621"/>
    </location>
</feature>